<sequence>MNWEDCAKAIADHFGHAFDDPMSELISLKQTGFVIDYMDQLENILTRVDLTEEYKVSCFVTRLEYETQMHVRMFHPTTVQQAANLAKIFEFARNYKHSKYSHNKNGFSKPSTYG</sequence>
<protein>
    <recommendedName>
        <fullName evidence="1">Retrotransposon gag domain-containing protein</fullName>
    </recommendedName>
</protein>
<dbReference type="Pfam" id="PF03732">
    <property type="entry name" value="Retrotrans_gag"/>
    <property type="match status" value="1"/>
</dbReference>
<keyword evidence="3" id="KW-1185">Reference proteome</keyword>
<dbReference type="InterPro" id="IPR005162">
    <property type="entry name" value="Retrotrans_gag_dom"/>
</dbReference>
<evidence type="ECO:0000313" key="3">
    <source>
        <dbReference type="Proteomes" id="UP000607653"/>
    </source>
</evidence>
<comment type="caution">
    <text evidence="2">The sequence shown here is derived from an EMBL/GenBank/DDBJ whole genome shotgun (WGS) entry which is preliminary data.</text>
</comment>
<accession>A0A822Y713</accession>
<feature type="domain" description="Retrotransposon gag" evidence="1">
    <location>
        <begin position="2"/>
        <end position="61"/>
    </location>
</feature>
<dbReference type="EMBL" id="DUZY01000001">
    <property type="protein sequence ID" value="DAD25398.1"/>
    <property type="molecule type" value="Genomic_DNA"/>
</dbReference>
<name>A0A822Y713_NELNU</name>
<proteinExistence type="predicted"/>
<gene>
    <name evidence="2" type="ORF">HUJ06_026862</name>
</gene>
<evidence type="ECO:0000259" key="1">
    <source>
        <dbReference type="Pfam" id="PF03732"/>
    </source>
</evidence>
<dbReference type="Proteomes" id="UP000607653">
    <property type="component" value="Unassembled WGS sequence"/>
</dbReference>
<reference evidence="2 3" key="1">
    <citation type="journal article" date="2020" name="Mol. Biol. Evol.">
        <title>Distinct Expression and Methylation Patterns for Genes with Different Fates following a Single Whole-Genome Duplication in Flowering Plants.</title>
        <authorList>
            <person name="Shi T."/>
            <person name="Rahmani R.S."/>
            <person name="Gugger P.F."/>
            <person name="Wang M."/>
            <person name="Li H."/>
            <person name="Zhang Y."/>
            <person name="Li Z."/>
            <person name="Wang Q."/>
            <person name="Van de Peer Y."/>
            <person name="Marchal K."/>
            <person name="Chen J."/>
        </authorList>
    </citation>
    <scope>NUCLEOTIDE SEQUENCE [LARGE SCALE GENOMIC DNA]</scope>
    <source>
        <tissue evidence="2">Leaf</tissue>
    </source>
</reference>
<dbReference type="AlphaFoldDB" id="A0A822Y713"/>
<evidence type="ECO:0000313" key="2">
    <source>
        <dbReference type="EMBL" id="DAD25398.1"/>
    </source>
</evidence>
<organism evidence="2 3">
    <name type="scientific">Nelumbo nucifera</name>
    <name type="common">Sacred lotus</name>
    <dbReference type="NCBI Taxonomy" id="4432"/>
    <lineage>
        <taxon>Eukaryota</taxon>
        <taxon>Viridiplantae</taxon>
        <taxon>Streptophyta</taxon>
        <taxon>Embryophyta</taxon>
        <taxon>Tracheophyta</taxon>
        <taxon>Spermatophyta</taxon>
        <taxon>Magnoliopsida</taxon>
        <taxon>Proteales</taxon>
        <taxon>Nelumbonaceae</taxon>
        <taxon>Nelumbo</taxon>
    </lineage>
</organism>